<proteinExistence type="predicted"/>
<organism evidence="1 3">
    <name type="scientific">Orientia tsutsugamushi str. Gilliam</name>
    <dbReference type="NCBI Taxonomy" id="1359184"/>
    <lineage>
        <taxon>Bacteria</taxon>
        <taxon>Pseudomonadati</taxon>
        <taxon>Pseudomonadota</taxon>
        <taxon>Alphaproteobacteria</taxon>
        <taxon>Rickettsiales</taxon>
        <taxon>Rickettsiaceae</taxon>
        <taxon>Rickettsieae</taxon>
        <taxon>Orientia</taxon>
    </lineage>
</organism>
<evidence type="ECO:0000313" key="3">
    <source>
        <dbReference type="Proteomes" id="UP000033769"/>
    </source>
</evidence>
<reference evidence="1 3" key="1">
    <citation type="submission" date="2015-02" db="EMBL/GenBank/DDBJ databases">
        <title>Genome Sequencing of Rickettsiales.</title>
        <authorList>
            <person name="Daugherty S.C."/>
            <person name="Su Q."/>
            <person name="Abolude K."/>
            <person name="Beier-Sexton M."/>
            <person name="Carlyon J.A."/>
            <person name="Carter R."/>
            <person name="Day N.P."/>
            <person name="Dumler S.J."/>
            <person name="Dyachenko V."/>
            <person name="Godinez A."/>
            <person name="Kurtti T.J."/>
            <person name="Lichay M."/>
            <person name="Mullins K.E."/>
            <person name="Ott S."/>
            <person name="Pappas-Brown V."/>
            <person name="Paris D.H."/>
            <person name="Patel P."/>
            <person name="Richards A.L."/>
            <person name="Sadzewicz L."/>
            <person name="Sears K."/>
            <person name="Seidman D."/>
            <person name="Sengamalay N."/>
            <person name="Stenos J."/>
            <person name="Tallon L.J."/>
            <person name="Vincent G."/>
            <person name="Fraser C.M."/>
            <person name="Munderloh U."/>
            <person name="Dunning-Hotopp J.C."/>
        </authorList>
    </citation>
    <scope>NUCLEOTIDE SEQUENCE [LARGE SCALE GENOMIC DNA]</scope>
    <source>
        <strain evidence="1 3">Gilliam</strain>
    </source>
</reference>
<dbReference type="EMBL" id="LANO01000016">
    <property type="protein sequence ID" value="KJV52826.1"/>
    <property type="molecule type" value="Genomic_DNA"/>
</dbReference>
<evidence type="ECO:0000313" key="4">
    <source>
        <dbReference type="Proteomes" id="UP000244959"/>
    </source>
</evidence>
<dbReference type="Proteomes" id="UP000033769">
    <property type="component" value="Unassembled WGS sequence"/>
</dbReference>
<evidence type="ECO:0000313" key="2">
    <source>
        <dbReference type="EMBL" id="SPR03721.1"/>
    </source>
</evidence>
<reference evidence="4" key="2">
    <citation type="submission" date="2018-03" db="EMBL/GenBank/DDBJ databases">
        <authorList>
            <person name="Batty M. E."/>
            <person name="Batty M E."/>
        </authorList>
    </citation>
    <scope>NUCLEOTIDE SEQUENCE [LARGE SCALE GENOMIC DNA]</scope>
    <source>
        <strain evidence="4">Gilliam</strain>
    </source>
</reference>
<dbReference type="RefSeq" id="WP_047220583.1">
    <property type="nucleotide sequence ID" value="NZ_LS398551.1"/>
</dbReference>
<dbReference type="AlphaFoldDB" id="A0A0F3MB10"/>
<evidence type="ECO:0000313" key="1">
    <source>
        <dbReference type="EMBL" id="KJV52826.1"/>
    </source>
</evidence>
<reference evidence="2" key="3">
    <citation type="submission" date="2018-03" db="EMBL/GenBank/DDBJ databases">
        <authorList>
            <person name="Keele B.F."/>
        </authorList>
    </citation>
    <scope>NUCLEOTIDE SEQUENCE [LARGE SCALE GENOMIC DNA]</scope>
    <source>
        <strain evidence="2">Gilliam</strain>
    </source>
</reference>
<sequence>MPSRKKDNLYTFSKYLDNKDNLGTKSLEAYPWSKKFFSEILQYNKKWTYSNKDLDEFIRNVEVDNLEKLLHPAKIIKVSNITSMICNSTYKVNLTVLSYTLKALTLNIDILKYLYTLDISFSTISSALNQIGYKAPDCLGKLLEFFYTAKELYKNDKVFVNCVKEIKPILYSIGHSQETRVNAIDIIRKEYINLQKINNDNDERIPETVPELSNNFVINNNQFQIIDQHREDDIETNSDEINTHSNSQELANISDSMIVTAEKEAPYCYEVSTQNDMYLEDGDFAKNSNEINTSDPELDNILEFVLDMEDTGINEVVSDCYEVSTQNDMYLEDGDFAKNSNEINTSDPELDNILEFVLDMEDTGINEVVSEVANNSTVNNQFQPIESYQENNIENPQIIRQTHTEAATPLGEKRKSCYDEHGDHPYAHKRQCNNPALNSDHGTEVVQNEPADSIDGYNFSFNTTSHLVGESIYILSESA</sequence>
<gene>
    <name evidence="2" type="ORF">GILLIAM_00458</name>
    <name evidence="1" type="ORF">OTSGILL_1212</name>
</gene>
<name>A0A0F3MB10_ORITS</name>
<dbReference type="Proteomes" id="UP000244959">
    <property type="component" value="Chromosome I"/>
</dbReference>
<keyword evidence="4" id="KW-1185">Reference proteome</keyword>
<accession>A0A0F3MB10</accession>
<protein>
    <submittedName>
        <fullName evidence="2">Repeat-containing protein D</fullName>
    </submittedName>
</protein>
<dbReference type="EMBL" id="LS398551">
    <property type="protein sequence ID" value="SPR03721.1"/>
    <property type="molecule type" value="Genomic_DNA"/>
</dbReference>
<dbReference type="PATRIC" id="fig|1359184.3.peg.490"/>